<feature type="transmembrane region" description="Helical" evidence="2">
    <location>
        <begin position="253"/>
        <end position="273"/>
    </location>
</feature>
<evidence type="ECO:0000313" key="3">
    <source>
        <dbReference type="EMBL" id="MCK9689759.1"/>
    </source>
</evidence>
<feature type="region of interest" description="Disordered" evidence="1">
    <location>
        <begin position="1"/>
        <end position="26"/>
    </location>
</feature>
<dbReference type="PANTHER" id="PTHR36840">
    <property type="entry name" value="BLL5714 PROTEIN"/>
    <property type="match status" value="1"/>
</dbReference>
<comment type="caution">
    <text evidence="3">The sequence shown here is derived from an EMBL/GenBank/DDBJ whole genome shotgun (WGS) entry which is preliminary data.</text>
</comment>
<gene>
    <name evidence="3" type="ORF">LPC04_28925</name>
</gene>
<name>A0A9X1YP01_9BURK</name>
<dbReference type="AlphaFoldDB" id="A0A9X1YP01"/>
<protein>
    <submittedName>
        <fullName evidence="3">Low temperature requirement protein A</fullName>
    </submittedName>
</protein>
<feature type="transmembrane region" description="Helical" evidence="2">
    <location>
        <begin position="131"/>
        <end position="150"/>
    </location>
</feature>
<dbReference type="PANTHER" id="PTHR36840:SF1">
    <property type="entry name" value="BLL5714 PROTEIN"/>
    <property type="match status" value="1"/>
</dbReference>
<feature type="transmembrane region" description="Helical" evidence="2">
    <location>
        <begin position="228"/>
        <end position="247"/>
    </location>
</feature>
<dbReference type="Pfam" id="PF06772">
    <property type="entry name" value="LtrA"/>
    <property type="match status" value="1"/>
</dbReference>
<feature type="transmembrane region" description="Helical" evidence="2">
    <location>
        <begin position="383"/>
        <end position="402"/>
    </location>
</feature>
<keyword evidence="2" id="KW-1133">Transmembrane helix</keyword>
<evidence type="ECO:0000256" key="2">
    <source>
        <dbReference type="SAM" id="Phobius"/>
    </source>
</evidence>
<feature type="transmembrane region" description="Helical" evidence="2">
    <location>
        <begin position="189"/>
        <end position="207"/>
    </location>
</feature>
<keyword evidence="2" id="KW-0472">Membrane</keyword>
<organism evidence="3 4">
    <name type="scientific">Scleromatobacter humisilvae</name>
    <dbReference type="NCBI Taxonomy" id="2897159"/>
    <lineage>
        <taxon>Bacteria</taxon>
        <taxon>Pseudomonadati</taxon>
        <taxon>Pseudomonadota</taxon>
        <taxon>Betaproteobacteria</taxon>
        <taxon>Burkholderiales</taxon>
        <taxon>Sphaerotilaceae</taxon>
        <taxon>Scleromatobacter</taxon>
    </lineage>
</organism>
<dbReference type="InterPro" id="IPR010640">
    <property type="entry name" value="Low_temperature_requirement_A"/>
</dbReference>
<keyword evidence="4" id="KW-1185">Reference proteome</keyword>
<sequence>MSESGHATSTVHPHRVRPVTGRDPEERGRTATTLELLYDLVFVVAIGQTADQFAHMLALGHVAAAIGAFLFSMYAVLWAWISFSWFASAFDTDDWVHRLATMVQMVGATILGLGVPAVFHSMDVGQGLDNGVMVVGYVVMRVAMVFQWLRAARQSPRYRKTCLAYIWTIVIAQLGWVATSLLPLSLPRMAAAGSVLLLIELLGPYLAETRLGGTPWHPHHIAERYGGLAIIALGEGVVGTVASLSAVVEAQGWTLDAVLVAVAGLGLTFGMWWKYFLISAGDILHARRERAYKWAYGGMPIVAAIAATGAGLHVAALFIAHHAEIGPVAVVLSLAIPVGAYMLGVYWLYGVLYGEIHPFHMLLLAITMAVLVAAPLLAATGLSMALCLLVVMVAPAISVIGYEVRGYRHVSAALRQATRT</sequence>
<feature type="transmembrane region" description="Helical" evidence="2">
    <location>
        <begin position="62"/>
        <end position="87"/>
    </location>
</feature>
<proteinExistence type="predicted"/>
<feature type="transmembrane region" description="Helical" evidence="2">
    <location>
        <begin position="325"/>
        <end position="349"/>
    </location>
</feature>
<feature type="transmembrane region" description="Helical" evidence="2">
    <location>
        <begin position="99"/>
        <end position="119"/>
    </location>
</feature>
<feature type="transmembrane region" description="Helical" evidence="2">
    <location>
        <begin position="162"/>
        <end position="183"/>
    </location>
</feature>
<dbReference type="EMBL" id="JAJLJH010000020">
    <property type="protein sequence ID" value="MCK9689759.1"/>
    <property type="molecule type" value="Genomic_DNA"/>
</dbReference>
<dbReference type="Proteomes" id="UP001139353">
    <property type="component" value="Unassembled WGS sequence"/>
</dbReference>
<feature type="transmembrane region" description="Helical" evidence="2">
    <location>
        <begin position="361"/>
        <end position="377"/>
    </location>
</feature>
<dbReference type="RefSeq" id="WP_275685810.1">
    <property type="nucleotide sequence ID" value="NZ_JAJLJH010000020.1"/>
</dbReference>
<evidence type="ECO:0000256" key="1">
    <source>
        <dbReference type="SAM" id="MobiDB-lite"/>
    </source>
</evidence>
<keyword evidence="2" id="KW-0812">Transmembrane</keyword>
<feature type="transmembrane region" description="Helical" evidence="2">
    <location>
        <begin position="294"/>
        <end position="319"/>
    </location>
</feature>
<evidence type="ECO:0000313" key="4">
    <source>
        <dbReference type="Proteomes" id="UP001139353"/>
    </source>
</evidence>
<accession>A0A9X1YP01</accession>
<reference evidence="3" key="1">
    <citation type="submission" date="2021-11" db="EMBL/GenBank/DDBJ databases">
        <title>BS-T2-15 a new species belonging to the Comamonadaceae family isolated from the soil of a French oak forest.</title>
        <authorList>
            <person name="Mieszkin S."/>
            <person name="Alain K."/>
        </authorList>
    </citation>
    <scope>NUCLEOTIDE SEQUENCE</scope>
    <source>
        <strain evidence="3">BS-T2-15</strain>
    </source>
</reference>
<feature type="compositionally biased region" description="Polar residues" evidence="1">
    <location>
        <begin position="1"/>
        <end position="11"/>
    </location>
</feature>